<dbReference type="PANTHER" id="PTHR12526">
    <property type="entry name" value="GLYCOSYLTRANSFERASE"/>
    <property type="match status" value="1"/>
</dbReference>
<dbReference type="AlphaFoldDB" id="A0AB38A123"/>
<dbReference type="CDD" id="cd03808">
    <property type="entry name" value="GT4_CapM-like"/>
    <property type="match status" value="1"/>
</dbReference>
<dbReference type="RefSeq" id="WP_086985920.1">
    <property type="nucleotide sequence ID" value="NZ_FJNA01000001.1"/>
</dbReference>
<proteinExistence type="predicted"/>
<accession>A0AB38A123</accession>
<evidence type="ECO:0000259" key="2">
    <source>
        <dbReference type="Pfam" id="PF13477"/>
    </source>
</evidence>
<feature type="domain" description="Glycosyltransferase subfamily 4-like N-terminal" evidence="2">
    <location>
        <begin position="17"/>
        <end position="146"/>
    </location>
</feature>
<sequence>MEKLLILANNTGGLYNFRKELIQELVKEYEVYVALPDGRFRFLLEREGCRFIDTPVNRRGSNPVTDLKLFRTYKNVIRDIHPAVVLTYTIKPNIYGGIASRLSNTPYLVNVTGLGTAVENAGILQNITLSLYKIALKKANCVFFQNSENKEFFIKNKVVAENVKSIPGSGVNLNHFAFMPYPSSATTEFVFISRIMKEKGIDQYLEAAAYIKDKYPATTFHVCGFCEEDYASKLQELHDNGTIVFHGLVSDIREVIKQTHCTIHPSYYPEGLSNVLLESSACGRAIITTNRAGCREVVEDGINGYVVEQKNAQDLIDKIEKFLSLDYEEKRQMGIFGREKVEKEFDRNIVVNAYLEEINKIP</sequence>
<dbReference type="GO" id="GO:0016757">
    <property type="term" value="F:glycosyltransferase activity"/>
    <property type="evidence" value="ECO:0007669"/>
    <property type="project" value="InterPro"/>
</dbReference>
<dbReference type="PANTHER" id="PTHR12526:SF630">
    <property type="entry name" value="GLYCOSYLTRANSFERASE"/>
    <property type="match status" value="1"/>
</dbReference>
<dbReference type="Proteomes" id="UP000199042">
    <property type="component" value="Unassembled WGS sequence"/>
</dbReference>
<protein>
    <submittedName>
        <fullName evidence="3">Galacturonosyltransferase</fullName>
    </submittedName>
</protein>
<dbReference type="SUPFAM" id="SSF53756">
    <property type="entry name" value="UDP-Glycosyltransferase/glycogen phosphorylase"/>
    <property type="match status" value="1"/>
</dbReference>
<name>A0AB38A123_9LACT</name>
<dbReference type="InterPro" id="IPR028098">
    <property type="entry name" value="Glyco_trans_4-like_N"/>
</dbReference>
<dbReference type="InterPro" id="IPR001296">
    <property type="entry name" value="Glyco_trans_1"/>
</dbReference>
<keyword evidence="4" id="KW-1185">Reference proteome</keyword>
<comment type="caution">
    <text evidence="3">The sequence shown here is derived from an EMBL/GenBank/DDBJ whole genome shotgun (WGS) entry which is preliminary data.</text>
</comment>
<evidence type="ECO:0000313" key="3">
    <source>
        <dbReference type="EMBL" id="SEA56615.1"/>
    </source>
</evidence>
<reference evidence="3 4" key="1">
    <citation type="submission" date="2016-10" db="EMBL/GenBank/DDBJ databases">
        <authorList>
            <person name="Varghese N."/>
            <person name="Submissions S."/>
        </authorList>
    </citation>
    <scope>NUCLEOTIDE SEQUENCE [LARGE SCALE GENOMIC DNA]</scope>
    <source>
        <strain evidence="3 4">DSM 14526</strain>
    </source>
</reference>
<feature type="domain" description="Glycosyl transferase family 1" evidence="1">
    <location>
        <begin position="188"/>
        <end position="338"/>
    </location>
</feature>
<evidence type="ECO:0000313" key="4">
    <source>
        <dbReference type="Proteomes" id="UP000199042"/>
    </source>
</evidence>
<dbReference type="Pfam" id="PF13477">
    <property type="entry name" value="Glyco_trans_4_2"/>
    <property type="match status" value="1"/>
</dbReference>
<dbReference type="Pfam" id="PF00534">
    <property type="entry name" value="Glycos_transf_1"/>
    <property type="match status" value="1"/>
</dbReference>
<dbReference type="Gene3D" id="3.40.50.2000">
    <property type="entry name" value="Glycogen Phosphorylase B"/>
    <property type="match status" value="2"/>
</dbReference>
<organism evidence="3 4">
    <name type="scientific">Trichococcus collinsii</name>
    <dbReference type="NCBI Taxonomy" id="157076"/>
    <lineage>
        <taxon>Bacteria</taxon>
        <taxon>Bacillati</taxon>
        <taxon>Bacillota</taxon>
        <taxon>Bacilli</taxon>
        <taxon>Lactobacillales</taxon>
        <taxon>Carnobacteriaceae</taxon>
        <taxon>Trichococcus</taxon>
    </lineage>
</organism>
<gene>
    <name evidence="3" type="ORF">SAMN04488525_103466</name>
</gene>
<dbReference type="EMBL" id="FNQH01000003">
    <property type="protein sequence ID" value="SEA56615.1"/>
    <property type="molecule type" value="Genomic_DNA"/>
</dbReference>
<evidence type="ECO:0000259" key="1">
    <source>
        <dbReference type="Pfam" id="PF00534"/>
    </source>
</evidence>